<dbReference type="EMBL" id="JASGXD010000005">
    <property type="protein sequence ID" value="KAK6005428.1"/>
    <property type="molecule type" value="Genomic_DNA"/>
</dbReference>
<dbReference type="Proteomes" id="UP001341245">
    <property type="component" value="Unassembled WGS sequence"/>
</dbReference>
<dbReference type="Gene3D" id="1.20.1280.50">
    <property type="match status" value="1"/>
</dbReference>
<feature type="domain" description="F-box" evidence="1">
    <location>
        <begin position="1"/>
        <end position="50"/>
    </location>
</feature>
<reference evidence="2 3" key="1">
    <citation type="submission" date="2023-11" db="EMBL/GenBank/DDBJ databases">
        <title>Draft genome sequence and annotation of the polyextremotolerant black yeast-like fungus Aureobasidium pullulans NRRL 62042.</title>
        <authorList>
            <person name="Dielentheis-Frenken M.R.E."/>
            <person name="Wibberg D."/>
            <person name="Blank L.M."/>
            <person name="Tiso T."/>
        </authorList>
    </citation>
    <scope>NUCLEOTIDE SEQUENCE [LARGE SCALE GENOMIC DNA]</scope>
    <source>
        <strain evidence="2 3">NRRL 62042</strain>
    </source>
</reference>
<accession>A0ABR0TLV8</accession>
<organism evidence="2 3">
    <name type="scientific">Aureobasidium pullulans</name>
    <name type="common">Black yeast</name>
    <name type="synonym">Pullularia pullulans</name>
    <dbReference type="NCBI Taxonomy" id="5580"/>
    <lineage>
        <taxon>Eukaryota</taxon>
        <taxon>Fungi</taxon>
        <taxon>Dikarya</taxon>
        <taxon>Ascomycota</taxon>
        <taxon>Pezizomycotina</taxon>
        <taxon>Dothideomycetes</taxon>
        <taxon>Dothideomycetidae</taxon>
        <taxon>Dothideales</taxon>
        <taxon>Saccotheciaceae</taxon>
        <taxon>Aureobasidium</taxon>
    </lineage>
</organism>
<evidence type="ECO:0000313" key="2">
    <source>
        <dbReference type="EMBL" id="KAK6005428.1"/>
    </source>
</evidence>
<dbReference type="InterPro" id="IPR001810">
    <property type="entry name" value="F-box_dom"/>
</dbReference>
<comment type="caution">
    <text evidence="2">The sequence shown here is derived from an EMBL/GenBank/DDBJ whole genome shotgun (WGS) entry which is preliminary data.</text>
</comment>
<protein>
    <recommendedName>
        <fullName evidence="1">F-box domain-containing protein</fullName>
    </recommendedName>
</protein>
<dbReference type="InterPro" id="IPR036047">
    <property type="entry name" value="F-box-like_dom_sf"/>
</dbReference>
<keyword evidence="3" id="KW-1185">Reference proteome</keyword>
<sequence>MSDINNLPNELMVETFAHLELNDLLRCMRVNKFFKTVTEHSAFDKMFFRTRFIKSSNPINFDELHVNPALDQLSYMCRCSIEDAVFLLKDHGELALIESIAAKQNATEPAVTRIIVRPYGDPNQEGRTESGQGVTVQDVMEGLCGYYEQGTPYYDECHYNFEGFYKTKNDTEDELVLEIFWGS</sequence>
<name>A0ABR0TLV8_AURPU</name>
<gene>
    <name evidence="2" type="ORF">QM012_007070</name>
</gene>
<evidence type="ECO:0000313" key="3">
    <source>
        <dbReference type="Proteomes" id="UP001341245"/>
    </source>
</evidence>
<dbReference type="Pfam" id="PF12937">
    <property type="entry name" value="F-box-like"/>
    <property type="match status" value="1"/>
</dbReference>
<dbReference type="SUPFAM" id="SSF81383">
    <property type="entry name" value="F-box domain"/>
    <property type="match status" value="1"/>
</dbReference>
<evidence type="ECO:0000259" key="1">
    <source>
        <dbReference type="PROSITE" id="PS50181"/>
    </source>
</evidence>
<dbReference type="PROSITE" id="PS50181">
    <property type="entry name" value="FBOX"/>
    <property type="match status" value="1"/>
</dbReference>
<proteinExistence type="predicted"/>